<name>A0A165DY35_9BASI</name>
<accession>A0A165DY35</accession>
<keyword evidence="1" id="KW-0472">Membrane</keyword>
<evidence type="ECO:0000313" key="3">
    <source>
        <dbReference type="Proteomes" id="UP000076842"/>
    </source>
</evidence>
<keyword evidence="1" id="KW-0812">Transmembrane</keyword>
<dbReference type="Proteomes" id="UP000076842">
    <property type="component" value="Unassembled WGS sequence"/>
</dbReference>
<gene>
    <name evidence="2" type="ORF">CALCODRAFT_37799</name>
</gene>
<dbReference type="EMBL" id="KV424029">
    <property type="protein sequence ID" value="KZT53777.1"/>
    <property type="molecule type" value="Genomic_DNA"/>
</dbReference>
<evidence type="ECO:0000256" key="1">
    <source>
        <dbReference type="SAM" id="Phobius"/>
    </source>
</evidence>
<feature type="transmembrane region" description="Helical" evidence="1">
    <location>
        <begin position="6"/>
        <end position="27"/>
    </location>
</feature>
<keyword evidence="1" id="KW-1133">Transmembrane helix</keyword>
<protein>
    <submittedName>
        <fullName evidence="2">Uncharacterized protein</fullName>
    </submittedName>
</protein>
<sequence>MVSVNYGIAIFCSLPMNWWSMALYLACFSLSSYKYERATANHTEDKAVCRHIPTDRPNAAVQHADRIRPRIPPFLGDKV</sequence>
<keyword evidence="3" id="KW-1185">Reference proteome</keyword>
<reference evidence="2 3" key="1">
    <citation type="journal article" date="2016" name="Mol. Biol. Evol.">
        <title>Comparative Genomics of Early-Diverging Mushroom-Forming Fungi Provides Insights into the Origins of Lignocellulose Decay Capabilities.</title>
        <authorList>
            <person name="Nagy L.G."/>
            <person name="Riley R."/>
            <person name="Tritt A."/>
            <person name="Adam C."/>
            <person name="Daum C."/>
            <person name="Floudas D."/>
            <person name="Sun H."/>
            <person name="Yadav J.S."/>
            <person name="Pangilinan J."/>
            <person name="Larsson K.H."/>
            <person name="Matsuura K."/>
            <person name="Barry K."/>
            <person name="Labutti K."/>
            <person name="Kuo R."/>
            <person name="Ohm R.A."/>
            <person name="Bhattacharya S.S."/>
            <person name="Shirouzu T."/>
            <person name="Yoshinaga Y."/>
            <person name="Martin F.M."/>
            <person name="Grigoriev I.V."/>
            <person name="Hibbett D.S."/>
        </authorList>
    </citation>
    <scope>NUCLEOTIDE SEQUENCE [LARGE SCALE GENOMIC DNA]</scope>
    <source>
        <strain evidence="2 3">HHB12733</strain>
    </source>
</reference>
<proteinExistence type="predicted"/>
<evidence type="ECO:0000313" key="2">
    <source>
        <dbReference type="EMBL" id="KZT53777.1"/>
    </source>
</evidence>
<dbReference type="AlphaFoldDB" id="A0A165DY35"/>
<dbReference type="InParanoid" id="A0A165DY35"/>
<organism evidence="2 3">
    <name type="scientific">Calocera cornea HHB12733</name>
    <dbReference type="NCBI Taxonomy" id="1353952"/>
    <lineage>
        <taxon>Eukaryota</taxon>
        <taxon>Fungi</taxon>
        <taxon>Dikarya</taxon>
        <taxon>Basidiomycota</taxon>
        <taxon>Agaricomycotina</taxon>
        <taxon>Dacrymycetes</taxon>
        <taxon>Dacrymycetales</taxon>
        <taxon>Dacrymycetaceae</taxon>
        <taxon>Calocera</taxon>
    </lineage>
</organism>